<keyword evidence="3" id="KW-1185">Reference proteome</keyword>
<dbReference type="Proteomes" id="UP001063166">
    <property type="component" value="Unassembled WGS sequence"/>
</dbReference>
<dbReference type="EMBL" id="BRPK01000006">
    <property type="protein sequence ID" value="GLB39265.1"/>
    <property type="molecule type" value="Genomic_DNA"/>
</dbReference>
<feature type="region of interest" description="Disordered" evidence="1">
    <location>
        <begin position="1"/>
        <end position="80"/>
    </location>
</feature>
<comment type="caution">
    <text evidence="2">The sequence shown here is derived from an EMBL/GenBank/DDBJ whole genome shotgun (WGS) entry which is preliminary data.</text>
</comment>
<reference evidence="2" key="1">
    <citation type="submission" date="2022-07" db="EMBL/GenBank/DDBJ databases">
        <title>The genome of Lyophyllum shimeji provides insight into the initial evolution of ectomycorrhizal fungal genome.</title>
        <authorList>
            <person name="Kobayashi Y."/>
            <person name="Shibata T."/>
            <person name="Hirakawa H."/>
            <person name="Shigenobu S."/>
            <person name="Nishiyama T."/>
            <person name="Yamada A."/>
            <person name="Hasebe M."/>
            <person name="Kawaguchi M."/>
        </authorList>
    </citation>
    <scope>NUCLEOTIDE SEQUENCE</scope>
    <source>
        <strain evidence="2">AT787</strain>
    </source>
</reference>
<protein>
    <submittedName>
        <fullName evidence="2">Uncharacterized protein</fullName>
    </submittedName>
</protein>
<name>A0A9P3UPQ2_LYOSH</name>
<gene>
    <name evidence="2" type="ORF">LshimejAT787_0604270</name>
</gene>
<dbReference type="OrthoDB" id="3247268at2759"/>
<sequence length="170" mass="18361">MAEEINFSLSTLSLDSNGSQNEDWDRSLILSEAGSSSQVEPTTTPRNSVLFPSANGATPERTRSDMMETPGSRGTQGKRSLSELMRLHAEKGTDVNFTPEEASRVADVLGQWINASSSPYEGEDDFFARSQDDSSIPSKKTATSPLEGRPRGQSEAANSRPASQASFVQQ</sequence>
<evidence type="ECO:0000313" key="2">
    <source>
        <dbReference type="EMBL" id="GLB39265.1"/>
    </source>
</evidence>
<feature type="region of interest" description="Disordered" evidence="1">
    <location>
        <begin position="115"/>
        <end position="170"/>
    </location>
</feature>
<feature type="compositionally biased region" description="Polar residues" evidence="1">
    <location>
        <begin position="33"/>
        <end position="47"/>
    </location>
</feature>
<feature type="compositionally biased region" description="Polar residues" evidence="1">
    <location>
        <begin position="133"/>
        <end position="144"/>
    </location>
</feature>
<evidence type="ECO:0000256" key="1">
    <source>
        <dbReference type="SAM" id="MobiDB-lite"/>
    </source>
</evidence>
<feature type="compositionally biased region" description="Polar residues" evidence="1">
    <location>
        <begin position="155"/>
        <end position="170"/>
    </location>
</feature>
<evidence type="ECO:0000313" key="3">
    <source>
        <dbReference type="Proteomes" id="UP001063166"/>
    </source>
</evidence>
<accession>A0A9P3UPQ2</accession>
<feature type="compositionally biased region" description="Polar residues" evidence="1">
    <location>
        <begin position="7"/>
        <end position="21"/>
    </location>
</feature>
<dbReference type="AlphaFoldDB" id="A0A9P3UPQ2"/>
<organism evidence="2 3">
    <name type="scientific">Lyophyllum shimeji</name>
    <name type="common">Hon-shimeji</name>
    <name type="synonym">Tricholoma shimeji</name>
    <dbReference type="NCBI Taxonomy" id="47721"/>
    <lineage>
        <taxon>Eukaryota</taxon>
        <taxon>Fungi</taxon>
        <taxon>Dikarya</taxon>
        <taxon>Basidiomycota</taxon>
        <taxon>Agaricomycotina</taxon>
        <taxon>Agaricomycetes</taxon>
        <taxon>Agaricomycetidae</taxon>
        <taxon>Agaricales</taxon>
        <taxon>Tricholomatineae</taxon>
        <taxon>Lyophyllaceae</taxon>
        <taxon>Lyophyllum</taxon>
    </lineage>
</organism>
<proteinExistence type="predicted"/>